<dbReference type="OrthoDB" id="206201at2759"/>
<dbReference type="EMBL" id="MBFS01003586">
    <property type="protein sequence ID" value="PVU85881.1"/>
    <property type="molecule type" value="Genomic_DNA"/>
</dbReference>
<keyword evidence="2" id="KW-1185">Reference proteome</keyword>
<organism evidence="1 2">
    <name type="scientific">Smittium megazygosporum</name>
    <dbReference type="NCBI Taxonomy" id="133381"/>
    <lineage>
        <taxon>Eukaryota</taxon>
        <taxon>Fungi</taxon>
        <taxon>Fungi incertae sedis</taxon>
        <taxon>Zoopagomycota</taxon>
        <taxon>Kickxellomycotina</taxon>
        <taxon>Harpellomycetes</taxon>
        <taxon>Harpellales</taxon>
        <taxon>Legeriomycetaceae</taxon>
        <taxon>Smittium</taxon>
    </lineage>
</organism>
<evidence type="ECO:0000313" key="1">
    <source>
        <dbReference type="EMBL" id="PVU85881.1"/>
    </source>
</evidence>
<dbReference type="AlphaFoldDB" id="A0A2T9Y0L8"/>
<feature type="non-terminal residue" evidence="1">
    <location>
        <position position="132"/>
    </location>
</feature>
<dbReference type="Proteomes" id="UP000245609">
    <property type="component" value="Unassembled WGS sequence"/>
</dbReference>
<reference evidence="1 2" key="1">
    <citation type="journal article" date="2018" name="MBio">
        <title>Comparative Genomics Reveals the Core Gene Toolbox for the Fungus-Insect Symbiosis.</title>
        <authorList>
            <person name="Wang Y."/>
            <person name="Stata M."/>
            <person name="Wang W."/>
            <person name="Stajich J.E."/>
            <person name="White M.M."/>
            <person name="Moncalvo J.M."/>
        </authorList>
    </citation>
    <scope>NUCLEOTIDE SEQUENCE [LARGE SCALE GENOMIC DNA]</scope>
    <source>
        <strain evidence="1 2">SC-DP-2</strain>
    </source>
</reference>
<sequence length="132" mass="14892">MRLDPYASSPSEIAELPKIVQVDSNSKPAIEVLQLFDERRFCFAVRDKYKEKVHGAKGLKEDHMSLAIQYHSSRCADAGGVQAHLEELQEEIKHKTNQTVEFDVRRIYSSVLIGYTAILDDLALSVVKASEE</sequence>
<proteinExistence type="predicted"/>
<name>A0A2T9Y0L8_9FUNG</name>
<evidence type="ECO:0000313" key="2">
    <source>
        <dbReference type="Proteomes" id="UP000245609"/>
    </source>
</evidence>
<comment type="caution">
    <text evidence="1">The sequence shown here is derived from an EMBL/GenBank/DDBJ whole genome shotgun (WGS) entry which is preliminary data.</text>
</comment>
<gene>
    <name evidence="1" type="ORF">BB560_006872</name>
</gene>
<accession>A0A2T9Y0L8</accession>
<protein>
    <submittedName>
        <fullName evidence="1">Uncharacterized protein</fullName>
    </submittedName>
</protein>